<feature type="compositionally biased region" description="Low complexity" evidence="1">
    <location>
        <begin position="18"/>
        <end position="27"/>
    </location>
</feature>
<dbReference type="AlphaFoldDB" id="A0A6J4S116"/>
<feature type="compositionally biased region" description="Basic residues" evidence="1">
    <location>
        <begin position="122"/>
        <end position="146"/>
    </location>
</feature>
<feature type="non-terminal residue" evidence="2">
    <location>
        <position position="1"/>
    </location>
</feature>
<feature type="compositionally biased region" description="Basic and acidic residues" evidence="1">
    <location>
        <begin position="330"/>
        <end position="346"/>
    </location>
</feature>
<feature type="region of interest" description="Disordered" evidence="1">
    <location>
        <begin position="204"/>
        <end position="355"/>
    </location>
</feature>
<feature type="compositionally biased region" description="Basic residues" evidence="1">
    <location>
        <begin position="255"/>
        <end position="273"/>
    </location>
</feature>
<feature type="compositionally biased region" description="Basic and acidic residues" evidence="1">
    <location>
        <begin position="147"/>
        <end position="159"/>
    </location>
</feature>
<dbReference type="EMBL" id="CADCVL010000260">
    <property type="protein sequence ID" value="CAA9482571.1"/>
    <property type="molecule type" value="Genomic_DNA"/>
</dbReference>
<evidence type="ECO:0000256" key="1">
    <source>
        <dbReference type="SAM" id="MobiDB-lite"/>
    </source>
</evidence>
<accession>A0A6J4S116</accession>
<sequence>ERPHPRAGSLAGPLARTPPAAQVGAVGARRRRPGRGPGAARRPRQRPRPDGRAGRAGLRRPRQPGVAPGRGPPSRHRPHRDHRRQRDVRRGDGPARLAAADRGEPRRRPLRRRLLQPDDAQRHRRGRRRAARHRRHGHHHLARRAHLRADRHADRDLPRGVRPGPPRPVHHVPRRRHDGHPVGRGRPVRVRAVRAVLRPRRALRHRRRRGAVGAHGPGRGARGGGDAQARPRRAARGVVRPRRAEVAHHPQGRPAGRRGRHRHRHHPRRRPGHRRDGAAAAHRRHDDEPEPQPVRGAHGDPAGLRVLQLHAAGREPRAVRRPGLDSSAGPHDHRAGPEPGRADHRQALRPQGRSL</sequence>
<feature type="compositionally biased region" description="Gly residues" evidence="1">
    <location>
        <begin position="213"/>
        <end position="226"/>
    </location>
</feature>
<feature type="region of interest" description="Disordered" evidence="1">
    <location>
        <begin position="1"/>
        <end position="185"/>
    </location>
</feature>
<feature type="compositionally biased region" description="Basic residues" evidence="1">
    <location>
        <begin position="73"/>
        <end position="87"/>
    </location>
</feature>
<evidence type="ECO:0000313" key="2">
    <source>
        <dbReference type="EMBL" id="CAA9482571.1"/>
    </source>
</evidence>
<gene>
    <name evidence="2" type="ORF">AVDCRST_MAG65-1526</name>
</gene>
<feature type="compositionally biased region" description="Basic and acidic residues" evidence="1">
    <location>
        <begin position="88"/>
        <end position="107"/>
    </location>
</feature>
<feature type="compositionally biased region" description="Basic residues" evidence="1">
    <location>
        <begin position="230"/>
        <end position="241"/>
    </location>
</feature>
<feature type="non-terminal residue" evidence="2">
    <location>
        <position position="355"/>
    </location>
</feature>
<protein>
    <submittedName>
        <fullName evidence="2">Phosphate transport system permease protein PstA</fullName>
    </submittedName>
</protein>
<proteinExistence type="predicted"/>
<organism evidence="2">
    <name type="scientific">uncultured Solirubrobacteraceae bacterium</name>
    <dbReference type="NCBI Taxonomy" id="1162706"/>
    <lineage>
        <taxon>Bacteria</taxon>
        <taxon>Bacillati</taxon>
        <taxon>Actinomycetota</taxon>
        <taxon>Thermoleophilia</taxon>
        <taxon>Solirubrobacterales</taxon>
        <taxon>Solirubrobacteraceae</taxon>
        <taxon>environmental samples</taxon>
    </lineage>
</organism>
<reference evidence="2" key="1">
    <citation type="submission" date="2020-02" db="EMBL/GenBank/DDBJ databases">
        <authorList>
            <person name="Meier V. D."/>
        </authorList>
    </citation>
    <scope>NUCLEOTIDE SEQUENCE</scope>
    <source>
        <strain evidence="2">AVDCRST_MAG65</strain>
    </source>
</reference>
<feature type="compositionally biased region" description="Basic residues" evidence="1">
    <location>
        <begin position="168"/>
        <end position="178"/>
    </location>
</feature>
<name>A0A6J4S116_9ACTN</name>